<dbReference type="Pfam" id="PF03454">
    <property type="entry name" value="MoeA_C"/>
    <property type="match status" value="1"/>
</dbReference>
<gene>
    <name evidence="13" type="ORF">FRZ61_06430</name>
</gene>
<dbReference type="GO" id="GO:0046872">
    <property type="term" value="F:metal ion binding"/>
    <property type="evidence" value="ECO:0007669"/>
    <property type="project" value="UniProtKB-UniRule"/>
</dbReference>
<dbReference type="Gene3D" id="2.170.190.11">
    <property type="entry name" value="Molybdopterin biosynthesis moea protein, domain 3"/>
    <property type="match status" value="1"/>
</dbReference>
<dbReference type="InterPro" id="IPR001453">
    <property type="entry name" value="MoaB/Mog_dom"/>
</dbReference>
<dbReference type="SUPFAM" id="SSF53218">
    <property type="entry name" value="Molybdenum cofactor biosynthesis proteins"/>
    <property type="match status" value="1"/>
</dbReference>
<evidence type="ECO:0000256" key="8">
    <source>
        <dbReference type="ARBA" id="ARBA00022842"/>
    </source>
</evidence>
<keyword evidence="6 11" id="KW-0808">Transferase</keyword>
<dbReference type="AlphaFoldDB" id="A0A5J6MU32"/>
<dbReference type="EC" id="2.10.1.1" evidence="11"/>
<dbReference type="InterPro" id="IPR036688">
    <property type="entry name" value="MoeA_C_domain_IV_sf"/>
</dbReference>
<keyword evidence="5 11" id="KW-0500">Molybdenum</keyword>
<dbReference type="Pfam" id="PF00994">
    <property type="entry name" value="MoCF_biosynth"/>
    <property type="match status" value="1"/>
</dbReference>
<keyword evidence="8 11" id="KW-0460">Magnesium</keyword>
<dbReference type="Gene3D" id="3.90.105.10">
    <property type="entry name" value="Molybdopterin biosynthesis moea protein, domain 2"/>
    <property type="match status" value="1"/>
</dbReference>
<dbReference type="InterPro" id="IPR005110">
    <property type="entry name" value="MoeA_linker/N"/>
</dbReference>
<evidence type="ECO:0000256" key="5">
    <source>
        <dbReference type="ARBA" id="ARBA00022505"/>
    </source>
</evidence>
<comment type="similarity">
    <text evidence="4 11">Belongs to the MoeA family.</text>
</comment>
<evidence type="ECO:0000256" key="2">
    <source>
        <dbReference type="ARBA" id="ARBA00002901"/>
    </source>
</evidence>
<evidence type="ECO:0000313" key="13">
    <source>
        <dbReference type="EMBL" id="QEX20724.1"/>
    </source>
</evidence>
<dbReference type="PANTHER" id="PTHR10192:SF5">
    <property type="entry name" value="GEPHYRIN"/>
    <property type="match status" value="1"/>
</dbReference>
<protein>
    <recommendedName>
        <fullName evidence="11">Molybdopterin molybdenumtransferase</fullName>
        <ecNumber evidence="11">2.10.1.1</ecNumber>
    </recommendedName>
</protein>
<comment type="catalytic activity">
    <reaction evidence="10">
        <text>adenylyl-molybdopterin + molybdate = Mo-molybdopterin + AMP + H(+)</text>
        <dbReference type="Rhea" id="RHEA:35047"/>
        <dbReference type="ChEBI" id="CHEBI:15378"/>
        <dbReference type="ChEBI" id="CHEBI:36264"/>
        <dbReference type="ChEBI" id="CHEBI:62727"/>
        <dbReference type="ChEBI" id="CHEBI:71302"/>
        <dbReference type="ChEBI" id="CHEBI:456215"/>
        <dbReference type="EC" id="2.10.1.1"/>
    </reaction>
</comment>
<accession>A0A5J6MU32</accession>
<dbReference type="Proteomes" id="UP000325797">
    <property type="component" value="Chromosome"/>
</dbReference>
<dbReference type="Gene3D" id="2.40.340.10">
    <property type="entry name" value="MoeA, C-terminal, domain IV"/>
    <property type="match status" value="1"/>
</dbReference>
<dbReference type="Gene3D" id="3.40.980.10">
    <property type="entry name" value="MoaB/Mog-like domain"/>
    <property type="match status" value="1"/>
</dbReference>
<dbReference type="GO" id="GO:0005829">
    <property type="term" value="C:cytosol"/>
    <property type="evidence" value="ECO:0007669"/>
    <property type="project" value="TreeGrafter"/>
</dbReference>
<dbReference type="GO" id="GO:0061599">
    <property type="term" value="F:molybdopterin molybdotransferase activity"/>
    <property type="evidence" value="ECO:0007669"/>
    <property type="project" value="UniProtKB-UniRule"/>
</dbReference>
<feature type="domain" description="MoaB/Mog" evidence="12">
    <location>
        <begin position="177"/>
        <end position="314"/>
    </location>
</feature>
<dbReference type="UniPathway" id="UPA00344"/>
<evidence type="ECO:0000256" key="9">
    <source>
        <dbReference type="ARBA" id="ARBA00023150"/>
    </source>
</evidence>
<dbReference type="CDD" id="cd00887">
    <property type="entry name" value="MoeA"/>
    <property type="match status" value="1"/>
</dbReference>
<organism evidence="13 14">
    <name type="scientific">Hypericibacter adhaerens</name>
    <dbReference type="NCBI Taxonomy" id="2602016"/>
    <lineage>
        <taxon>Bacteria</taxon>
        <taxon>Pseudomonadati</taxon>
        <taxon>Pseudomonadota</taxon>
        <taxon>Alphaproteobacteria</taxon>
        <taxon>Rhodospirillales</taxon>
        <taxon>Dongiaceae</taxon>
        <taxon>Hypericibacter</taxon>
    </lineage>
</organism>
<evidence type="ECO:0000256" key="6">
    <source>
        <dbReference type="ARBA" id="ARBA00022679"/>
    </source>
</evidence>
<evidence type="ECO:0000259" key="12">
    <source>
        <dbReference type="SMART" id="SM00852"/>
    </source>
</evidence>
<dbReference type="Pfam" id="PF03453">
    <property type="entry name" value="MoeA_N"/>
    <property type="match status" value="1"/>
</dbReference>
<dbReference type="PANTHER" id="PTHR10192">
    <property type="entry name" value="MOLYBDOPTERIN BIOSYNTHESIS PROTEIN"/>
    <property type="match status" value="1"/>
</dbReference>
<dbReference type="InterPro" id="IPR008284">
    <property type="entry name" value="MoCF_biosynth_CS"/>
</dbReference>
<dbReference type="FunFam" id="3.40.980.10:FF:000004">
    <property type="entry name" value="Molybdopterin molybdenumtransferase"/>
    <property type="match status" value="1"/>
</dbReference>
<dbReference type="InterPro" id="IPR005111">
    <property type="entry name" value="MoeA_C_domain_IV"/>
</dbReference>
<evidence type="ECO:0000256" key="4">
    <source>
        <dbReference type="ARBA" id="ARBA00010763"/>
    </source>
</evidence>
<keyword evidence="7 11" id="KW-0479">Metal-binding</keyword>
<evidence type="ECO:0000256" key="3">
    <source>
        <dbReference type="ARBA" id="ARBA00005046"/>
    </source>
</evidence>
<proteinExistence type="inferred from homology"/>
<dbReference type="InterPro" id="IPR036425">
    <property type="entry name" value="MoaB/Mog-like_dom_sf"/>
</dbReference>
<dbReference type="EMBL" id="CP042582">
    <property type="protein sequence ID" value="QEX20724.1"/>
    <property type="molecule type" value="Genomic_DNA"/>
</dbReference>
<reference evidence="13 14" key="1">
    <citation type="submission" date="2019-08" db="EMBL/GenBank/DDBJ databases">
        <title>Hyperibacter terrae gen. nov., sp. nov. and Hyperibacter viscosus sp. nov., two new members in the family Rhodospirillaceae isolated from the rhizosphere of Hypericum perforatum.</title>
        <authorList>
            <person name="Noviana Z."/>
        </authorList>
    </citation>
    <scope>NUCLEOTIDE SEQUENCE [LARGE SCALE GENOMIC DNA]</scope>
    <source>
        <strain evidence="13 14">R5959</strain>
    </source>
</reference>
<comment type="function">
    <text evidence="2 11">Catalyzes the insertion of molybdate into adenylated molybdopterin with the concomitant release of AMP.</text>
</comment>
<dbReference type="KEGG" id="hadh:FRZ61_06430"/>
<name>A0A5J6MU32_9PROT</name>
<dbReference type="PROSITE" id="PS01079">
    <property type="entry name" value="MOCF_BIOSYNTHESIS_2"/>
    <property type="match status" value="1"/>
</dbReference>
<comment type="cofactor">
    <cofactor evidence="1 11">
        <name>Mg(2+)</name>
        <dbReference type="ChEBI" id="CHEBI:18420"/>
    </cofactor>
</comment>
<dbReference type="InterPro" id="IPR036135">
    <property type="entry name" value="MoeA_linker/N_sf"/>
</dbReference>
<evidence type="ECO:0000256" key="10">
    <source>
        <dbReference type="ARBA" id="ARBA00047317"/>
    </source>
</evidence>
<dbReference type="SUPFAM" id="SSF63867">
    <property type="entry name" value="MoeA C-terminal domain-like"/>
    <property type="match status" value="1"/>
</dbReference>
<comment type="pathway">
    <text evidence="3 11">Cofactor biosynthesis; molybdopterin biosynthesis.</text>
</comment>
<keyword evidence="14" id="KW-1185">Reference proteome</keyword>
<evidence type="ECO:0000313" key="14">
    <source>
        <dbReference type="Proteomes" id="UP000325797"/>
    </source>
</evidence>
<sequence>MRSLAEALALLLPDVEVTIRSEWVPLARARDRILSTPLLAPADLPPCDNAAMDGYAVRTADLAAHAKSGFRIVGRAAAGHPFEGGPGEGEAVQIFTGAPMPAGTDMVIMQEACLSDGQSLRLVGEAKPGAHCRRQGEDVRRGSTIFPAGRRLRAIDIALAAALGFHELTVFNRLRVALFSTGDELREPGAPLGPGQIWDANRPLLRALLEELGFETVDLGIIPDDPVALDRRLSDAAHSHDFIVTSGGMSVGSEDYMRRVIRERGALEMWRLAIKPGKPVGFGDIDTCPILALPGNPVAALVTFLMFGRPILLRFAGAGAETLPVLRVAAGFDYRKKAGRRDFLFGTVTPDGEGISRAVPTPKQGSAMLSPLVGMQGFIALEEAREEVKPGEPVDFIPIGPVAS</sequence>
<dbReference type="NCBIfam" id="NF045515">
    <property type="entry name" value="Glp_gephyrin"/>
    <property type="match status" value="1"/>
</dbReference>
<evidence type="ECO:0000256" key="7">
    <source>
        <dbReference type="ARBA" id="ARBA00022723"/>
    </source>
</evidence>
<dbReference type="GO" id="GO:0006777">
    <property type="term" value="P:Mo-molybdopterin cofactor biosynthetic process"/>
    <property type="evidence" value="ECO:0007669"/>
    <property type="project" value="UniProtKB-UniRule"/>
</dbReference>
<evidence type="ECO:0000256" key="1">
    <source>
        <dbReference type="ARBA" id="ARBA00001946"/>
    </source>
</evidence>
<dbReference type="SMART" id="SM00852">
    <property type="entry name" value="MoCF_biosynth"/>
    <property type="match status" value="1"/>
</dbReference>
<dbReference type="NCBIfam" id="TIGR00177">
    <property type="entry name" value="molyb_syn"/>
    <property type="match status" value="1"/>
</dbReference>
<keyword evidence="9 11" id="KW-0501">Molybdenum cofactor biosynthesis</keyword>
<dbReference type="InterPro" id="IPR038987">
    <property type="entry name" value="MoeA-like"/>
</dbReference>
<evidence type="ECO:0000256" key="11">
    <source>
        <dbReference type="RuleBase" id="RU365090"/>
    </source>
</evidence>
<dbReference type="SUPFAM" id="SSF63882">
    <property type="entry name" value="MoeA N-terminal region -like"/>
    <property type="match status" value="1"/>
</dbReference>